<reference evidence="15" key="1">
    <citation type="journal article" date="2021" name="PeerJ">
        <title>Extensive microbial diversity within the chicken gut microbiome revealed by metagenomics and culture.</title>
        <authorList>
            <person name="Gilroy R."/>
            <person name="Ravi A."/>
            <person name="Getino M."/>
            <person name="Pursley I."/>
            <person name="Horton D.L."/>
            <person name="Alikhan N.F."/>
            <person name="Baker D."/>
            <person name="Gharbi K."/>
            <person name="Hall N."/>
            <person name="Watson M."/>
            <person name="Adriaenssens E.M."/>
            <person name="Foster-Nyarko E."/>
            <person name="Jarju S."/>
            <person name="Secka A."/>
            <person name="Antonio M."/>
            <person name="Oren A."/>
            <person name="Chaudhuri R.R."/>
            <person name="La Ragione R."/>
            <person name="Hildebrand F."/>
            <person name="Pallen M.J."/>
        </authorList>
    </citation>
    <scope>NUCLEOTIDE SEQUENCE</scope>
    <source>
        <strain evidence="15">ChiGjej5B5-7349</strain>
    </source>
</reference>
<name>A0A921SPD1_9MICO</name>
<dbReference type="AlphaFoldDB" id="A0A921SPD1"/>
<gene>
    <name evidence="15" type="ORF">K8V08_09390</name>
</gene>
<dbReference type="PROSITE" id="PS50885">
    <property type="entry name" value="HAMP"/>
    <property type="match status" value="1"/>
</dbReference>
<dbReference type="CDD" id="cd00082">
    <property type="entry name" value="HisKA"/>
    <property type="match status" value="1"/>
</dbReference>
<evidence type="ECO:0000256" key="8">
    <source>
        <dbReference type="ARBA" id="ARBA00022989"/>
    </source>
</evidence>
<dbReference type="Pfam" id="PF00512">
    <property type="entry name" value="HisKA"/>
    <property type="match status" value="1"/>
</dbReference>
<dbReference type="SUPFAM" id="SSF47384">
    <property type="entry name" value="Homodimeric domain of signal transducing histidine kinase"/>
    <property type="match status" value="1"/>
</dbReference>
<accession>A0A921SPD1</accession>
<dbReference type="Gene3D" id="1.10.287.130">
    <property type="match status" value="1"/>
</dbReference>
<evidence type="ECO:0000256" key="6">
    <source>
        <dbReference type="ARBA" id="ARBA00022692"/>
    </source>
</evidence>
<comment type="catalytic activity">
    <reaction evidence="1">
        <text>ATP + protein L-histidine = ADP + protein N-phospho-L-histidine.</text>
        <dbReference type="EC" id="2.7.13.3"/>
    </reaction>
</comment>
<dbReference type="Proteomes" id="UP000784435">
    <property type="component" value="Unassembled WGS sequence"/>
</dbReference>
<organism evidence="15 16">
    <name type="scientific">Brevibacterium senegalense</name>
    <dbReference type="NCBI Taxonomy" id="1033736"/>
    <lineage>
        <taxon>Bacteria</taxon>
        <taxon>Bacillati</taxon>
        <taxon>Actinomycetota</taxon>
        <taxon>Actinomycetes</taxon>
        <taxon>Micrococcales</taxon>
        <taxon>Brevibacteriaceae</taxon>
        <taxon>Brevibacterium</taxon>
    </lineage>
</organism>
<dbReference type="GO" id="GO:0005886">
    <property type="term" value="C:plasma membrane"/>
    <property type="evidence" value="ECO:0007669"/>
    <property type="project" value="UniProtKB-SubCell"/>
</dbReference>
<proteinExistence type="predicted"/>
<dbReference type="InterPro" id="IPR003594">
    <property type="entry name" value="HATPase_dom"/>
</dbReference>
<dbReference type="InterPro" id="IPR036097">
    <property type="entry name" value="HisK_dim/P_sf"/>
</dbReference>
<evidence type="ECO:0000259" key="13">
    <source>
        <dbReference type="PROSITE" id="PS50109"/>
    </source>
</evidence>
<evidence type="ECO:0000313" key="15">
    <source>
        <dbReference type="EMBL" id="HJG80609.1"/>
    </source>
</evidence>
<evidence type="ECO:0000256" key="10">
    <source>
        <dbReference type="ARBA" id="ARBA00023136"/>
    </source>
</evidence>
<dbReference type="Pfam" id="PF02518">
    <property type="entry name" value="HATPase_c"/>
    <property type="match status" value="1"/>
</dbReference>
<feature type="transmembrane region" description="Helical" evidence="12">
    <location>
        <begin position="34"/>
        <end position="57"/>
    </location>
</feature>
<keyword evidence="4" id="KW-0597">Phosphoprotein</keyword>
<evidence type="ECO:0000313" key="16">
    <source>
        <dbReference type="Proteomes" id="UP000784435"/>
    </source>
</evidence>
<reference evidence="15" key="2">
    <citation type="submission" date="2021-09" db="EMBL/GenBank/DDBJ databases">
        <authorList>
            <person name="Gilroy R."/>
        </authorList>
    </citation>
    <scope>NUCLEOTIDE SEQUENCE</scope>
    <source>
        <strain evidence="15">ChiGjej5B5-7349</strain>
    </source>
</reference>
<protein>
    <recommendedName>
        <fullName evidence="3">histidine kinase</fullName>
        <ecNumber evidence="3">2.7.13.3</ecNumber>
    </recommendedName>
</protein>
<dbReference type="InterPro" id="IPR003660">
    <property type="entry name" value="HAMP_dom"/>
</dbReference>
<dbReference type="InterPro" id="IPR003661">
    <property type="entry name" value="HisK_dim/P_dom"/>
</dbReference>
<comment type="caution">
    <text evidence="15">The sequence shown here is derived from an EMBL/GenBank/DDBJ whole genome shotgun (WGS) entry which is preliminary data.</text>
</comment>
<keyword evidence="9" id="KW-0902">Two-component regulatory system</keyword>
<evidence type="ECO:0000256" key="2">
    <source>
        <dbReference type="ARBA" id="ARBA00004236"/>
    </source>
</evidence>
<feature type="domain" description="Histidine kinase" evidence="13">
    <location>
        <begin position="302"/>
        <end position="520"/>
    </location>
</feature>
<dbReference type="PROSITE" id="PS50109">
    <property type="entry name" value="HIS_KIN"/>
    <property type="match status" value="1"/>
</dbReference>
<dbReference type="Gene3D" id="3.30.565.10">
    <property type="entry name" value="Histidine kinase-like ATPase, C-terminal domain"/>
    <property type="match status" value="1"/>
</dbReference>
<dbReference type="SUPFAM" id="SSF55874">
    <property type="entry name" value="ATPase domain of HSP90 chaperone/DNA topoisomerase II/histidine kinase"/>
    <property type="match status" value="1"/>
</dbReference>
<keyword evidence="5" id="KW-0808">Transferase</keyword>
<dbReference type="PRINTS" id="PR00344">
    <property type="entry name" value="BCTRLSENSOR"/>
</dbReference>
<dbReference type="SMART" id="SM00388">
    <property type="entry name" value="HisKA"/>
    <property type="match status" value="1"/>
</dbReference>
<dbReference type="SMART" id="SM00304">
    <property type="entry name" value="HAMP"/>
    <property type="match status" value="1"/>
</dbReference>
<feature type="region of interest" description="Disordered" evidence="11">
    <location>
        <begin position="1"/>
        <end position="20"/>
    </location>
</feature>
<dbReference type="InterPro" id="IPR050428">
    <property type="entry name" value="TCS_sensor_his_kinase"/>
</dbReference>
<evidence type="ECO:0000256" key="9">
    <source>
        <dbReference type="ARBA" id="ARBA00023012"/>
    </source>
</evidence>
<feature type="region of interest" description="Disordered" evidence="11">
    <location>
        <begin position="81"/>
        <end position="103"/>
    </location>
</feature>
<evidence type="ECO:0000256" key="5">
    <source>
        <dbReference type="ARBA" id="ARBA00022679"/>
    </source>
</evidence>
<evidence type="ECO:0000256" key="3">
    <source>
        <dbReference type="ARBA" id="ARBA00012438"/>
    </source>
</evidence>
<evidence type="ECO:0000256" key="12">
    <source>
        <dbReference type="SAM" id="Phobius"/>
    </source>
</evidence>
<sequence>MNAAQGTPEADGHARPLRLPRPSHWQRLPLRTTLTLAVSTIAAVVLVVIGVATVLGLRTSVLAQLDADLARELSTPVAAWGDATGATTNPPPPDAAPVADEDRPGRFLDRPGAGRESIAAIVVDGRVVAGAVNSGGEEPAEAVAADLTPLASVTGDGGAVSVELDLDGQRNVYRVAARTLDGATLVYGLPQEDADGLVARAAVTTGGAVLLGILVIASAAAFLVVRALRPLEEVAATAGRVSALPLSHGEPVLRERLPEGLTRERTEVGAVARAINAMLDDLEAAFEARHAADGRLRRFVADASHELRTPLATIRGYAQMLERIPANDALAREQARERIERGADRMSALVDDLLLLARLDADERPLHVEEVDVTPLLLEAVQDAHAVAPDHRFDVDVPAHPVVARADAHMLDRVVRNLVSNAWKHTPTGTRVTVRAAVEDDGTSQRVVIDIADSGPGIPNAIRAEVFGRFVRADTGRSRTGGGSSGLGLAIVESAVRAQGGTVVLMPGERTCFRVALPAG</sequence>
<evidence type="ECO:0000256" key="4">
    <source>
        <dbReference type="ARBA" id="ARBA00022553"/>
    </source>
</evidence>
<dbReference type="InterPro" id="IPR036890">
    <property type="entry name" value="HATPase_C_sf"/>
</dbReference>
<feature type="transmembrane region" description="Helical" evidence="12">
    <location>
        <begin position="208"/>
        <end position="228"/>
    </location>
</feature>
<dbReference type="GO" id="GO:0000155">
    <property type="term" value="F:phosphorelay sensor kinase activity"/>
    <property type="evidence" value="ECO:0007669"/>
    <property type="project" value="InterPro"/>
</dbReference>
<keyword evidence="7 15" id="KW-0418">Kinase</keyword>
<comment type="subcellular location">
    <subcellularLocation>
        <location evidence="2">Cell membrane</location>
    </subcellularLocation>
</comment>
<dbReference type="FunFam" id="1.10.287.130:FF:000001">
    <property type="entry name" value="Two-component sensor histidine kinase"/>
    <property type="match status" value="1"/>
</dbReference>
<dbReference type="EMBL" id="DYUK01000201">
    <property type="protein sequence ID" value="HJG80609.1"/>
    <property type="molecule type" value="Genomic_DNA"/>
</dbReference>
<evidence type="ECO:0000256" key="11">
    <source>
        <dbReference type="SAM" id="MobiDB-lite"/>
    </source>
</evidence>
<dbReference type="SMART" id="SM00387">
    <property type="entry name" value="HATPase_c"/>
    <property type="match status" value="1"/>
</dbReference>
<dbReference type="PANTHER" id="PTHR45436">
    <property type="entry name" value="SENSOR HISTIDINE KINASE YKOH"/>
    <property type="match status" value="1"/>
</dbReference>
<dbReference type="Gene3D" id="6.10.340.10">
    <property type="match status" value="1"/>
</dbReference>
<feature type="domain" description="HAMP" evidence="14">
    <location>
        <begin position="225"/>
        <end position="287"/>
    </location>
</feature>
<evidence type="ECO:0000259" key="14">
    <source>
        <dbReference type="PROSITE" id="PS50885"/>
    </source>
</evidence>
<dbReference type="PANTHER" id="PTHR45436:SF5">
    <property type="entry name" value="SENSOR HISTIDINE KINASE TRCS"/>
    <property type="match status" value="1"/>
</dbReference>
<dbReference type="InterPro" id="IPR005467">
    <property type="entry name" value="His_kinase_dom"/>
</dbReference>
<evidence type="ECO:0000256" key="7">
    <source>
        <dbReference type="ARBA" id="ARBA00022777"/>
    </source>
</evidence>
<keyword evidence="8 12" id="KW-1133">Transmembrane helix</keyword>
<dbReference type="InterPro" id="IPR004358">
    <property type="entry name" value="Sig_transdc_His_kin-like_C"/>
</dbReference>
<evidence type="ECO:0000256" key="1">
    <source>
        <dbReference type="ARBA" id="ARBA00000085"/>
    </source>
</evidence>
<dbReference type="EC" id="2.7.13.3" evidence="3"/>
<keyword evidence="10 12" id="KW-0472">Membrane</keyword>
<keyword evidence="6 12" id="KW-0812">Transmembrane</keyword>